<keyword evidence="7" id="KW-0472">Membrane</keyword>
<feature type="transmembrane region" description="Helical" evidence="7">
    <location>
        <begin position="66"/>
        <end position="84"/>
    </location>
</feature>
<evidence type="ECO:0000256" key="5">
    <source>
        <dbReference type="ARBA" id="ARBA00022989"/>
    </source>
</evidence>
<dbReference type="GO" id="GO:0010268">
    <property type="term" value="P:brassinosteroid homeostasis"/>
    <property type="evidence" value="ECO:0007669"/>
    <property type="project" value="TreeGrafter"/>
</dbReference>
<dbReference type="PROSITE" id="PS00086">
    <property type="entry name" value="CYTOCHROME_P450"/>
    <property type="match status" value="1"/>
</dbReference>
<dbReference type="PANTHER" id="PTHR24286">
    <property type="entry name" value="CYTOCHROME P450 26"/>
    <property type="match status" value="1"/>
</dbReference>
<dbReference type="GO" id="GO:0020037">
    <property type="term" value="F:heme binding"/>
    <property type="evidence" value="ECO:0007669"/>
    <property type="project" value="InterPro"/>
</dbReference>
<dbReference type="InterPro" id="IPR036396">
    <property type="entry name" value="Cyt_P450_sf"/>
</dbReference>
<keyword evidence="5 7" id="KW-1133">Transmembrane helix</keyword>
<evidence type="ECO:0000313" key="9">
    <source>
        <dbReference type="Proteomes" id="UP000237347"/>
    </source>
</evidence>
<protein>
    <submittedName>
        <fullName evidence="8">Ent-kaurenoic acid oxidase 2</fullName>
    </submittedName>
</protein>
<name>A0AAW0JLG1_QUESU</name>
<dbReference type="GO" id="GO:0016705">
    <property type="term" value="F:oxidoreductase activity, acting on paired donors, with incorporation or reduction of molecular oxygen"/>
    <property type="evidence" value="ECO:0007669"/>
    <property type="project" value="InterPro"/>
</dbReference>
<organism evidence="8 9">
    <name type="scientific">Quercus suber</name>
    <name type="common">Cork oak</name>
    <dbReference type="NCBI Taxonomy" id="58331"/>
    <lineage>
        <taxon>Eukaryota</taxon>
        <taxon>Viridiplantae</taxon>
        <taxon>Streptophyta</taxon>
        <taxon>Embryophyta</taxon>
        <taxon>Tracheophyta</taxon>
        <taxon>Spermatophyta</taxon>
        <taxon>Magnoliopsida</taxon>
        <taxon>eudicotyledons</taxon>
        <taxon>Gunneridae</taxon>
        <taxon>Pentapetalae</taxon>
        <taxon>rosids</taxon>
        <taxon>fabids</taxon>
        <taxon>Fagales</taxon>
        <taxon>Fagaceae</taxon>
        <taxon>Quercus</taxon>
    </lineage>
</organism>
<evidence type="ECO:0000256" key="2">
    <source>
        <dbReference type="ARBA" id="ARBA00010617"/>
    </source>
</evidence>
<accession>A0AAW0JLG1</accession>
<dbReference type="Gene3D" id="1.10.630.10">
    <property type="entry name" value="Cytochrome P450"/>
    <property type="match status" value="1"/>
</dbReference>
<evidence type="ECO:0000256" key="3">
    <source>
        <dbReference type="ARBA" id="ARBA00022692"/>
    </source>
</evidence>
<comment type="subcellular location">
    <subcellularLocation>
        <location evidence="1">Membrane</location>
        <topology evidence="1">Single-pass membrane protein</topology>
    </subcellularLocation>
</comment>
<proteinExistence type="inferred from homology"/>
<evidence type="ECO:0000256" key="7">
    <source>
        <dbReference type="SAM" id="Phobius"/>
    </source>
</evidence>
<sequence length="301" mass="34001">MGVVAGGQRGGDRRGDRCRDRHRERRLVGLVAVCRCSGGGMSFGIYVTPFKVRQSTTGSTLPPGHMGLPFFGEMLYFLWYFKILRRPDDFINAKRRKRVKSTRDETKKLTFENIGKLFVSFEPGPHLDNMDKLFAGLVHGVMAYPLNFPGTAHHHALQCRKKLVSIFLGELEKKKKQNGVEMNDLMDGLMQIRDEEDNKLSDQEVLDNIVSLEENIAVSKNKIGDFITSEDVSKMKYTNKVTNTKDWKLLFGFVFFSLSEPPRPGAFQAFGSGLRTCAGNMLARTQLALFLHHLPIGLIKD</sequence>
<evidence type="ECO:0000256" key="4">
    <source>
        <dbReference type="ARBA" id="ARBA00022723"/>
    </source>
</evidence>
<evidence type="ECO:0000256" key="6">
    <source>
        <dbReference type="ARBA" id="ARBA00023004"/>
    </source>
</evidence>
<gene>
    <name evidence="8" type="primary">KAO2_2</name>
    <name evidence="8" type="ORF">CFP56_030964</name>
</gene>
<keyword evidence="4" id="KW-0479">Metal-binding</keyword>
<dbReference type="GO" id="GO:0005506">
    <property type="term" value="F:iron ion binding"/>
    <property type="evidence" value="ECO:0007669"/>
    <property type="project" value="InterPro"/>
</dbReference>
<dbReference type="InterPro" id="IPR017972">
    <property type="entry name" value="Cyt_P450_CS"/>
</dbReference>
<comment type="caution">
    <text evidence="8">The sequence shown here is derived from an EMBL/GenBank/DDBJ whole genome shotgun (WGS) entry which is preliminary data.</text>
</comment>
<dbReference type="SUPFAM" id="SSF48264">
    <property type="entry name" value="Cytochrome P450"/>
    <property type="match status" value="1"/>
</dbReference>
<keyword evidence="6" id="KW-0408">Iron</keyword>
<dbReference type="GO" id="GO:0016125">
    <property type="term" value="P:sterol metabolic process"/>
    <property type="evidence" value="ECO:0007669"/>
    <property type="project" value="TreeGrafter"/>
</dbReference>
<evidence type="ECO:0000313" key="8">
    <source>
        <dbReference type="EMBL" id="KAK7827619.1"/>
    </source>
</evidence>
<dbReference type="Proteomes" id="UP000237347">
    <property type="component" value="Unassembled WGS sequence"/>
</dbReference>
<feature type="transmembrane region" description="Helical" evidence="7">
    <location>
        <begin position="27"/>
        <end position="46"/>
    </location>
</feature>
<dbReference type="EMBL" id="PKMF04000519">
    <property type="protein sequence ID" value="KAK7827619.1"/>
    <property type="molecule type" value="Genomic_DNA"/>
</dbReference>
<dbReference type="PANTHER" id="PTHR24286:SF12">
    <property type="entry name" value="CYTOCHROME P450 FAMILY PROTEIN, EXPRESSED"/>
    <property type="match status" value="1"/>
</dbReference>
<dbReference type="GO" id="GO:0016020">
    <property type="term" value="C:membrane"/>
    <property type="evidence" value="ECO:0007669"/>
    <property type="project" value="UniProtKB-SubCell"/>
</dbReference>
<dbReference type="AlphaFoldDB" id="A0AAW0JLG1"/>
<reference evidence="8 9" key="1">
    <citation type="journal article" date="2018" name="Sci. Data">
        <title>The draft genome sequence of cork oak.</title>
        <authorList>
            <person name="Ramos A.M."/>
            <person name="Usie A."/>
            <person name="Barbosa P."/>
            <person name="Barros P.M."/>
            <person name="Capote T."/>
            <person name="Chaves I."/>
            <person name="Simoes F."/>
            <person name="Abreu I."/>
            <person name="Carrasquinho I."/>
            <person name="Faro C."/>
            <person name="Guimaraes J.B."/>
            <person name="Mendonca D."/>
            <person name="Nobrega F."/>
            <person name="Rodrigues L."/>
            <person name="Saibo N.J.M."/>
            <person name="Varela M.C."/>
            <person name="Egas C."/>
            <person name="Matos J."/>
            <person name="Miguel C.M."/>
            <person name="Oliveira M.M."/>
            <person name="Ricardo C.P."/>
            <person name="Goncalves S."/>
        </authorList>
    </citation>
    <scope>NUCLEOTIDE SEQUENCE [LARGE SCALE GENOMIC DNA]</scope>
    <source>
        <strain evidence="9">cv. HL8</strain>
    </source>
</reference>
<keyword evidence="9" id="KW-1185">Reference proteome</keyword>
<evidence type="ECO:0000256" key="1">
    <source>
        <dbReference type="ARBA" id="ARBA00004167"/>
    </source>
</evidence>
<dbReference type="GO" id="GO:0016132">
    <property type="term" value="P:brassinosteroid biosynthetic process"/>
    <property type="evidence" value="ECO:0007669"/>
    <property type="project" value="TreeGrafter"/>
</dbReference>
<keyword evidence="3 7" id="KW-0812">Transmembrane</keyword>
<comment type="similarity">
    <text evidence="2">Belongs to the cytochrome P450 family.</text>
</comment>
<dbReference type="GO" id="GO:0004497">
    <property type="term" value="F:monooxygenase activity"/>
    <property type="evidence" value="ECO:0007669"/>
    <property type="project" value="InterPro"/>
</dbReference>